<gene>
    <name evidence="2" type="ORF">SAMN05660413_03265</name>
</gene>
<dbReference type="GO" id="GO:0003677">
    <property type="term" value="F:DNA binding"/>
    <property type="evidence" value="ECO:0007669"/>
    <property type="project" value="InterPro"/>
</dbReference>
<protein>
    <submittedName>
        <fullName evidence="2">Transcriptional regulator, AlpA family</fullName>
    </submittedName>
</protein>
<name>A0A1I5DBQ9_9FLAO</name>
<dbReference type="Gene3D" id="3.90.105.50">
    <property type="match status" value="1"/>
</dbReference>
<evidence type="ECO:0000313" key="2">
    <source>
        <dbReference type="EMBL" id="SFN96643.1"/>
    </source>
</evidence>
<proteinExistence type="predicted"/>
<dbReference type="EMBL" id="FOVL01000033">
    <property type="protein sequence ID" value="SFN96643.1"/>
    <property type="molecule type" value="Genomic_DNA"/>
</dbReference>
<dbReference type="InterPro" id="IPR010093">
    <property type="entry name" value="SinI_DNA-bd"/>
</dbReference>
<dbReference type="InterPro" id="IPR009061">
    <property type="entry name" value="DNA-bd_dom_put_sf"/>
</dbReference>
<dbReference type="STRING" id="287099.SAMN05660413_03265"/>
<dbReference type="SUPFAM" id="SSF46955">
    <property type="entry name" value="Putative DNA-binding domain"/>
    <property type="match status" value="1"/>
</dbReference>
<dbReference type="Pfam" id="PF12728">
    <property type="entry name" value="HTH_17"/>
    <property type="match status" value="1"/>
</dbReference>
<dbReference type="OrthoDB" id="597977at2"/>
<dbReference type="InterPro" id="IPR038148">
    <property type="entry name" value="Tn1545/Tn916_Xis"/>
</dbReference>
<keyword evidence="3" id="KW-1185">Reference proteome</keyword>
<dbReference type="AlphaFoldDB" id="A0A1I5DBQ9"/>
<dbReference type="InterPro" id="IPR041657">
    <property type="entry name" value="HTH_17"/>
</dbReference>
<dbReference type="NCBIfam" id="TIGR01764">
    <property type="entry name" value="excise"/>
    <property type="match status" value="1"/>
</dbReference>
<dbReference type="Proteomes" id="UP000199153">
    <property type="component" value="Unassembled WGS sequence"/>
</dbReference>
<accession>A0A1I5DBQ9</accession>
<feature type="domain" description="Helix-turn-helix" evidence="1">
    <location>
        <begin position="23"/>
        <end position="73"/>
    </location>
</feature>
<sequence>MNELKILEQLDRIENLVRTSKNVLSLEEASDYTGISKSYLYKLTARGEIPFSKPRGKRIYFSREKLDDWLLSNQSKSREKIKNEALDYAFRNRKPRY</sequence>
<reference evidence="2 3" key="1">
    <citation type="submission" date="2016-10" db="EMBL/GenBank/DDBJ databases">
        <authorList>
            <person name="de Groot N.N."/>
        </authorList>
    </citation>
    <scope>NUCLEOTIDE SEQUENCE [LARGE SCALE GENOMIC DNA]</scope>
    <source>
        <strain evidence="2 3">DSM 17794</strain>
    </source>
</reference>
<organism evidence="2 3">
    <name type="scientific">Salegentibacter flavus</name>
    <dbReference type="NCBI Taxonomy" id="287099"/>
    <lineage>
        <taxon>Bacteria</taxon>
        <taxon>Pseudomonadati</taxon>
        <taxon>Bacteroidota</taxon>
        <taxon>Flavobacteriia</taxon>
        <taxon>Flavobacteriales</taxon>
        <taxon>Flavobacteriaceae</taxon>
        <taxon>Salegentibacter</taxon>
    </lineage>
</organism>
<evidence type="ECO:0000313" key="3">
    <source>
        <dbReference type="Proteomes" id="UP000199153"/>
    </source>
</evidence>
<dbReference type="RefSeq" id="WP_093411529.1">
    <property type="nucleotide sequence ID" value="NZ_FOVL01000033.1"/>
</dbReference>
<evidence type="ECO:0000259" key="1">
    <source>
        <dbReference type="Pfam" id="PF12728"/>
    </source>
</evidence>